<organism evidence="2 3">
    <name type="scientific">Streptococcus suis</name>
    <dbReference type="NCBI Taxonomy" id="1307"/>
    <lineage>
        <taxon>Bacteria</taxon>
        <taxon>Bacillati</taxon>
        <taxon>Bacillota</taxon>
        <taxon>Bacilli</taxon>
        <taxon>Lactobacillales</taxon>
        <taxon>Streptococcaceae</taxon>
        <taxon>Streptococcus</taxon>
    </lineage>
</organism>
<dbReference type="EMBL" id="RSDO01000007">
    <property type="protein sequence ID" value="RRR53170.1"/>
    <property type="molecule type" value="Genomic_DNA"/>
</dbReference>
<gene>
    <name evidence="2" type="ORF">EI998_04710</name>
</gene>
<dbReference type="AlphaFoldDB" id="A0A426TEL7"/>
<sequence length="169" mass="18115">MKRTITLLSAVALTGLLLTACSSNEATKTSSAPEVTETSSSSTEQTNFKIGDTLAFDGEANITITGVSYTDERNEFAEVDPLKVIVVSYNVENLSDKDYVIGSEISLYVNGKKMESYPVATTLDTISAGRTFEGASQAFAITEEGEYELEVVPSLSFTAKPAIVPFTIE</sequence>
<proteinExistence type="predicted"/>
<keyword evidence="1" id="KW-0732">Signal</keyword>
<evidence type="ECO:0008006" key="4">
    <source>
        <dbReference type="Google" id="ProtNLM"/>
    </source>
</evidence>
<protein>
    <recommendedName>
        <fullName evidence="4">DUF4352 domain-containing protein</fullName>
    </recommendedName>
</protein>
<evidence type="ECO:0000313" key="2">
    <source>
        <dbReference type="EMBL" id="RRR53170.1"/>
    </source>
</evidence>
<evidence type="ECO:0000313" key="3">
    <source>
        <dbReference type="Proteomes" id="UP000274117"/>
    </source>
</evidence>
<reference evidence="2 3" key="1">
    <citation type="submission" date="2018-11" db="EMBL/GenBank/DDBJ databases">
        <authorList>
            <person name="Stevens M.J."/>
            <person name="Cernela N."/>
            <person name="Spoerry Serrano N."/>
            <person name="Schmitt S."/>
            <person name="Schrenzel J."/>
            <person name="Stephan R."/>
        </authorList>
    </citation>
    <scope>NUCLEOTIDE SEQUENCE [LARGE SCALE GENOMIC DNA]</scope>
    <source>
        <strain evidence="2 3">PP422</strain>
    </source>
</reference>
<dbReference type="RefSeq" id="WP_105110368.1">
    <property type="nucleotide sequence ID" value="NZ_CP102145.1"/>
</dbReference>
<evidence type="ECO:0000256" key="1">
    <source>
        <dbReference type="SAM" id="SignalP"/>
    </source>
</evidence>
<feature type="signal peptide" evidence="1">
    <location>
        <begin position="1"/>
        <end position="25"/>
    </location>
</feature>
<accession>A0A426TEL7</accession>
<dbReference type="PROSITE" id="PS51257">
    <property type="entry name" value="PROKAR_LIPOPROTEIN"/>
    <property type="match status" value="1"/>
</dbReference>
<feature type="chain" id="PRO_5039630972" description="DUF4352 domain-containing protein" evidence="1">
    <location>
        <begin position="26"/>
        <end position="169"/>
    </location>
</feature>
<dbReference type="Proteomes" id="UP000274117">
    <property type="component" value="Unassembled WGS sequence"/>
</dbReference>
<comment type="caution">
    <text evidence="2">The sequence shown here is derived from an EMBL/GenBank/DDBJ whole genome shotgun (WGS) entry which is preliminary data.</text>
</comment>
<reference evidence="2 3" key="2">
    <citation type="submission" date="2018-12" db="EMBL/GenBank/DDBJ databases">
        <title>Whole-genome sequences of fifteen clinical Streptococcus suis strains isolated from pigs between 2006 and 2018.</title>
        <authorList>
            <person name="Stevens M.J.A."/>
            <person name="Cernela N."/>
            <person name="Spoerry Serrano N."/>
            <person name="Schmitt S."/>
            <person name="Schrenzel J."/>
            <person name="Stephan R."/>
        </authorList>
    </citation>
    <scope>NUCLEOTIDE SEQUENCE [LARGE SCALE GENOMIC DNA]</scope>
    <source>
        <strain evidence="2 3">PP422</strain>
    </source>
</reference>
<name>A0A426TEL7_STRSU</name>